<dbReference type="Proteomes" id="UP001164929">
    <property type="component" value="Chromosome 1"/>
</dbReference>
<gene>
    <name evidence="1" type="ORF">NC653_003543</name>
</gene>
<keyword evidence="2" id="KW-1185">Reference proteome</keyword>
<sequence length="64" mass="7204">MVFMTAKKVKASIFPSPVDPCFSLAFHCKKCFHLFWPELDHSGAIPGLALYARLNTHVPLLCWA</sequence>
<protein>
    <submittedName>
        <fullName evidence="1">Uncharacterized protein</fullName>
    </submittedName>
</protein>
<comment type="caution">
    <text evidence="1">The sequence shown here is derived from an EMBL/GenBank/DDBJ whole genome shotgun (WGS) entry which is preliminary data.</text>
</comment>
<dbReference type="AlphaFoldDB" id="A0AAD6RS32"/>
<dbReference type="EMBL" id="JAQIZT010000001">
    <property type="protein sequence ID" value="KAJ7013953.1"/>
    <property type="molecule type" value="Genomic_DNA"/>
</dbReference>
<proteinExistence type="predicted"/>
<accession>A0AAD6RS32</accession>
<evidence type="ECO:0000313" key="2">
    <source>
        <dbReference type="Proteomes" id="UP001164929"/>
    </source>
</evidence>
<evidence type="ECO:0000313" key="1">
    <source>
        <dbReference type="EMBL" id="KAJ7013953.1"/>
    </source>
</evidence>
<name>A0AAD6RS32_9ROSI</name>
<organism evidence="1 2">
    <name type="scientific">Populus alba x Populus x berolinensis</name>
    <dbReference type="NCBI Taxonomy" id="444605"/>
    <lineage>
        <taxon>Eukaryota</taxon>
        <taxon>Viridiplantae</taxon>
        <taxon>Streptophyta</taxon>
        <taxon>Embryophyta</taxon>
        <taxon>Tracheophyta</taxon>
        <taxon>Spermatophyta</taxon>
        <taxon>Magnoliopsida</taxon>
        <taxon>eudicotyledons</taxon>
        <taxon>Gunneridae</taxon>
        <taxon>Pentapetalae</taxon>
        <taxon>rosids</taxon>
        <taxon>fabids</taxon>
        <taxon>Malpighiales</taxon>
        <taxon>Salicaceae</taxon>
        <taxon>Saliceae</taxon>
        <taxon>Populus</taxon>
    </lineage>
</organism>
<reference evidence="1 2" key="1">
    <citation type="journal article" date="2023" name="Mol. Ecol. Resour.">
        <title>Chromosome-level genome assembly of a triploid poplar Populus alba 'Berolinensis'.</title>
        <authorList>
            <person name="Chen S."/>
            <person name="Yu Y."/>
            <person name="Wang X."/>
            <person name="Wang S."/>
            <person name="Zhang T."/>
            <person name="Zhou Y."/>
            <person name="He R."/>
            <person name="Meng N."/>
            <person name="Wang Y."/>
            <person name="Liu W."/>
            <person name="Liu Z."/>
            <person name="Liu J."/>
            <person name="Guo Q."/>
            <person name="Huang H."/>
            <person name="Sederoff R.R."/>
            <person name="Wang G."/>
            <person name="Qu G."/>
            <person name="Chen S."/>
        </authorList>
    </citation>
    <scope>NUCLEOTIDE SEQUENCE [LARGE SCALE GENOMIC DNA]</scope>
    <source>
        <strain evidence="1">SC-2020</strain>
    </source>
</reference>